<keyword evidence="5" id="KW-0239">DNA-directed DNA polymerase</keyword>
<dbReference type="Gene3D" id="3.20.20.140">
    <property type="entry name" value="Metal-dependent hydrolases"/>
    <property type="match status" value="1"/>
</dbReference>
<dbReference type="Pfam" id="PF02811">
    <property type="entry name" value="PHP"/>
    <property type="match status" value="1"/>
</dbReference>
<sequence length="1099" mass="124959">MATQLQVISSYTLLQSTISLPNLCQQAREQGYQALALTDINVTYGLVDFYRLAKKYHLQPILGLTLEVAGLINPAQQYPLLLLARNDRGYHNLLQLSTLVMTSSESLEISDYPQFLKDLIVIAPDQGELQTCLKMTPEIVQKWVQQFQNLPGDDLYLGVSIRDHHQVQAQTIAQLAKLHDLPVVALGDVQYLTPKAAFATEVLRQIGAGGKIESYQARGDHYLQSLAEFTETFQAAGLEEALENTDRIAAQCQVEINFQRTQLPKYPTPEEFNAQTYLQHLARRGLTQRFSQQVPGVYQERLEHELKIIAQMGYDDYFLIVWDAVRQAHHLKILTGPGRGSAAGSLVSYALGITQVDPLKYDLLFERFLNPERVDMPDIDLDIPDDRRDELVRYLHQKYGAHHMAQIITFGTFGAKQALRDVGRVLACSSSELGRWSKAIPAQLGISLKEAYQNSPALQNLYRASRRNQLLFQTALQLENLPRHFSTHAAGVVLGQQNLEETVALQKGSSEQVYLTQQPKGNIEALGLLKIDFLGLKNLTILNTTLHLVDPQKPAQEQLNQIPLDDAATLKLFQVGDTEGIFQFESAGIRSVLRRMQPTSFLDIVAANALYRPGPMENIGHYIQRKHQQEAISYPDPSLEPILQPTYGILVYQEQVMQVVSQMAGFSLAAADLLRRAVSKKDRTIMEQQKATFIQQAVARGHRKENAQQVFRYIEQFANYGFNKSHAVAYSQLAYDLAYLKVHFPRAFFVALLNANANNDAKVVKYFQALKLRQIKILRPDLNRSDPYFRIEKANLRTGFFFIKGLRRDLVKNILEMRQQGSFSDLANFLRRLETRFLKKDFLLPLIYSGALDGFNKNRHQLTVDLEGLIESLSLAGQSVALFDVLAPKSQKVPDYSATERLEQEQKYLGAYVSGHPVDYYYKRIFQPQFQRALSLKLGDVGTILYFVKKIKVIRTKNGSQMAFIEGGDELGDYNLTIFPSLYQRVQLEEQQVYVIQVKVSLNQRQQPELVAEKLVAAQQVLQEQPQHRLFIRIMKQNSQILQQLLALTLKFSGPIPVVVYFADSDEKFLLKKQNWVQDNSQFRIQLQQLVGTDNFVYN</sequence>
<keyword evidence="4" id="KW-0235">DNA replication</keyword>
<dbReference type="SUPFAM" id="SSF89550">
    <property type="entry name" value="PHP domain-like"/>
    <property type="match status" value="1"/>
</dbReference>
<reference evidence="9 10" key="1">
    <citation type="submission" date="2020-06" db="EMBL/GenBank/DDBJ databases">
        <authorList>
            <person name="Kang J."/>
        </authorList>
    </citation>
    <scope>NUCLEOTIDE SEQUENCE [LARGE SCALE GENOMIC DNA]</scope>
    <source>
        <strain evidence="9 10">DCY120</strain>
    </source>
</reference>
<dbReference type="SMART" id="SM00481">
    <property type="entry name" value="POLIIIAc"/>
    <property type="match status" value="1"/>
</dbReference>
<dbReference type="Pfam" id="PF17657">
    <property type="entry name" value="DNA_pol3_finger"/>
    <property type="match status" value="1"/>
</dbReference>
<dbReference type="GO" id="GO:0008408">
    <property type="term" value="F:3'-5' exonuclease activity"/>
    <property type="evidence" value="ECO:0007669"/>
    <property type="project" value="InterPro"/>
</dbReference>
<dbReference type="Gene3D" id="1.10.150.870">
    <property type="match status" value="1"/>
</dbReference>
<dbReference type="InterPro" id="IPR003141">
    <property type="entry name" value="Pol/His_phosphatase_N"/>
</dbReference>
<dbReference type="InterPro" id="IPR041931">
    <property type="entry name" value="DNA_pol3_alpha_thumb_dom"/>
</dbReference>
<dbReference type="EMBL" id="JABZEC010000001">
    <property type="protein sequence ID" value="NVY95745.1"/>
    <property type="molecule type" value="Genomic_DNA"/>
</dbReference>
<name>A0A850R5C7_9LACO</name>
<evidence type="ECO:0000259" key="8">
    <source>
        <dbReference type="SMART" id="SM00481"/>
    </source>
</evidence>
<dbReference type="EC" id="2.7.7.7" evidence="1"/>
<dbReference type="AlphaFoldDB" id="A0A850R5C7"/>
<accession>A0A850R5C7</accession>
<dbReference type="CDD" id="cd04485">
    <property type="entry name" value="DnaE_OBF"/>
    <property type="match status" value="1"/>
</dbReference>
<dbReference type="GO" id="GO:0003887">
    <property type="term" value="F:DNA-directed DNA polymerase activity"/>
    <property type="evidence" value="ECO:0007669"/>
    <property type="project" value="UniProtKB-KW"/>
</dbReference>
<evidence type="ECO:0000256" key="2">
    <source>
        <dbReference type="ARBA" id="ARBA00022679"/>
    </source>
</evidence>
<evidence type="ECO:0000256" key="5">
    <source>
        <dbReference type="ARBA" id="ARBA00022932"/>
    </source>
</evidence>
<dbReference type="NCBIfam" id="NF004226">
    <property type="entry name" value="PRK05673.1"/>
    <property type="match status" value="1"/>
</dbReference>
<organism evidence="9 10">
    <name type="scientific">Bombilactobacillus apium</name>
    <dbReference type="NCBI Taxonomy" id="2675299"/>
    <lineage>
        <taxon>Bacteria</taxon>
        <taxon>Bacillati</taxon>
        <taxon>Bacillota</taxon>
        <taxon>Bacilli</taxon>
        <taxon>Lactobacillales</taxon>
        <taxon>Lactobacillaceae</taxon>
        <taxon>Bombilactobacillus</taxon>
    </lineage>
</organism>
<keyword evidence="3 9" id="KW-0548">Nucleotidyltransferase</keyword>
<dbReference type="InterPro" id="IPR004013">
    <property type="entry name" value="PHP_dom"/>
</dbReference>
<dbReference type="InterPro" id="IPR016195">
    <property type="entry name" value="Pol/histidinol_Pase-like"/>
</dbReference>
<dbReference type="Proteomes" id="UP000563523">
    <property type="component" value="Unassembled WGS sequence"/>
</dbReference>
<evidence type="ECO:0000256" key="1">
    <source>
        <dbReference type="ARBA" id="ARBA00012417"/>
    </source>
</evidence>
<dbReference type="CDD" id="cd07431">
    <property type="entry name" value="PHP_PolIIIA"/>
    <property type="match status" value="1"/>
</dbReference>
<feature type="domain" description="Polymerase/histidinol phosphatase N-terminal" evidence="8">
    <location>
        <begin position="3"/>
        <end position="70"/>
    </location>
</feature>
<evidence type="ECO:0000313" key="9">
    <source>
        <dbReference type="EMBL" id="NVY95745.1"/>
    </source>
</evidence>
<dbReference type="PANTHER" id="PTHR32294:SF0">
    <property type="entry name" value="DNA POLYMERASE III SUBUNIT ALPHA"/>
    <property type="match status" value="1"/>
</dbReference>
<comment type="caution">
    <text evidence="9">The sequence shown here is derived from an EMBL/GenBank/DDBJ whole genome shotgun (WGS) entry which is preliminary data.</text>
</comment>
<keyword evidence="2 9" id="KW-0808">Transferase</keyword>
<evidence type="ECO:0000256" key="3">
    <source>
        <dbReference type="ARBA" id="ARBA00022695"/>
    </source>
</evidence>
<comment type="subunit">
    <text evidence="6">DNA polymerase III contains a core (composed of alpha, epsilon and theta chains) that associates with a tau subunit. This core dimerizes to form the POLIII' complex. PolIII' associates with the gamma complex (composed of gamma, delta, delta', psi and chi chains) and with the beta chain to form the complete DNA polymerase III complex.</text>
</comment>
<dbReference type="InterPro" id="IPR029460">
    <property type="entry name" value="DNAPol_HHH"/>
</dbReference>
<evidence type="ECO:0000256" key="4">
    <source>
        <dbReference type="ARBA" id="ARBA00022705"/>
    </source>
</evidence>
<dbReference type="InterPro" id="IPR011708">
    <property type="entry name" value="DNA_pol3_alpha_NTPase_dom"/>
</dbReference>
<dbReference type="NCBIfam" id="TIGR00594">
    <property type="entry name" value="polc"/>
    <property type="match status" value="1"/>
</dbReference>
<dbReference type="InterPro" id="IPR040982">
    <property type="entry name" value="DNA_pol3_finger"/>
</dbReference>
<dbReference type="GO" id="GO:0006260">
    <property type="term" value="P:DNA replication"/>
    <property type="evidence" value="ECO:0007669"/>
    <property type="project" value="UniProtKB-KW"/>
</dbReference>
<dbReference type="PANTHER" id="PTHR32294">
    <property type="entry name" value="DNA POLYMERASE III SUBUNIT ALPHA"/>
    <property type="match status" value="1"/>
</dbReference>
<dbReference type="Pfam" id="PF14579">
    <property type="entry name" value="HHH_6"/>
    <property type="match status" value="1"/>
</dbReference>
<comment type="catalytic activity">
    <reaction evidence="7">
        <text>DNA(n) + a 2'-deoxyribonucleoside 5'-triphosphate = DNA(n+1) + diphosphate</text>
        <dbReference type="Rhea" id="RHEA:22508"/>
        <dbReference type="Rhea" id="RHEA-COMP:17339"/>
        <dbReference type="Rhea" id="RHEA-COMP:17340"/>
        <dbReference type="ChEBI" id="CHEBI:33019"/>
        <dbReference type="ChEBI" id="CHEBI:61560"/>
        <dbReference type="ChEBI" id="CHEBI:173112"/>
        <dbReference type="EC" id="2.7.7.7"/>
    </reaction>
</comment>
<evidence type="ECO:0000256" key="6">
    <source>
        <dbReference type="ARBA" id="ARBA00026073"/>
    </source>
</evidence>
<evidence type="ECO:0000256" key="7">
    <source>
        <dbReference type="ARBA" id="ARBA00049244"/>
    </source>
</evidence>
<keyword evidence="10" id="KW-1185">Reference proteome</keyword>
<dbReference type="Gene3D" id="1.10.10.1600">
    <property type="entry name" value="Bacterial DNA polymerase III alpha subunit, thumb domain"/>
    <property type="match status" value="1"/>
</dbReference>
<proteinExistence type="predicted"/>
<dbReference type="InterPro" id="IPR004805">
    <property type="entry name" value="DnaE2/DnaE/PolC"/>
</dbReference>
<protein>
    <recommendedName>
        <fullName evidence="1">DNA-directed DNA polymerase</fullName>
        <ecNumber evidence="1">2.7.7.7</ecNumber>
    </recommendedName>
</protein>
<gene>
    <name evidence="9" type="primary">dnaE</name>
    <name evidence="9" type="ORF">HU830_00785</name>
</gene>
<dbReference type="RefSeq" id="WP_176941916.1">
    <property type="nucleotide sequence ID" value="NZ_JABZEC010000001.1"/>
</dbReference>
<evidence type="ECO:0000313" key="10">
    <source>
        <dbReference type="Proteomes" id="UP000563523"/>
    </source>
</evidence>
<dbReference type="Pfam" id="PF07733">
    <property type="entry name" value="DNA_pol3_alpha"/>
    <property type="match status" value="1"/>
</dbReference>